<keyword evidence="4" id="KW-0812">Transmembrane</keyword>
<feature type="compositionally biased region" description="Polar residues" evidence="10">
    <location>
        <begin position="401"/>
        <end position="416"/>
    </location>
</feature>
<dbReference type="InterPro" id="IPR009729">
    <property type="entry name" value="Gal-3-0_sulfotransfrase"/>
</dbReference>
<evidence type="ECO:0000256" key="4">
    <source>
        <dbReference type="ARBA" id="ARBA00022692"/>
    </source>
</evidence>
<dbReference type="Gene3D" id="3.40.50.300">
    <property type="entry name" value="P-loop containing nucleotide triphosphate hydrolases"/>
    <property type="match status" value="1"/>
</dbReference>
<reference evidence="12" key="1">
    <citation type="submission" date="2011-12" db="EMBL/GenBank/DDBJ databases">
        <title>The Draft Genome of Lepisosteus oculatus.</title>
        <authorList>
            <consortium name="The Broad Institute Genome Assembly &amp; Analysis Group"/>
            <consortium name="Computational R&amp;D Group"/>
            <consortium name="and Sequencing Platform"/>
            <person name="Di Palma F."/>
            <person name="Alfoldi J."/>
            <person name="Johnson J."/>
            <person name="Berlin A."/>
            <person name="Gnerre S."/>
            <person name="Jaffe D."/>
            <person name="MacCallum I."/>
            <person name="Young S."/>
            <person name="Walker B.J."/>
            <person name="Lander E.S."/>
            <person name="Lindblad-Toh K."/>
        </authorList>
    </citation>
    <scope>NUCLEOTIDE SEQUENCE [LARGE SCALE GENOMIC DNA]</scope>
</reference>
<dbReference type="GO" id="GO:0009247">
    <property type="term" value="P:glycolipid biosynthetic process"/>
    <property type="evidence" value="ECO:0007669"/>
    <property type="project" value="InterPro"/>
</dbReference>
<evidence type="ECO:0000256" key="5">
    <source>
        <dbReference type="ARBA" id="ARBA00022968"/>
    </source>
</evidence>
<dbReference type="SUPFAM" id="SSF52540">
    <property type="entry name" value="P-loop containing nucleoside triphosphate hydrolases"/>
    <property type="match status" value="1"/>
</dbReference>
<evidence type="ECO:0000256" key="7">
    <source>
        <dbReference type="ARBA" id="ARBA00023034"/>
    </source>
</evidence>
<evidence type="ECO:0000256" key="6">
    <source>
        <dbReference type="ARBA" id="ARBA00022989"/>
    </source>
</evidence>
<accession>W5N5X6</accession>
<evidence type="ECO:0000256" key="9">
    <source>
        <dbReference type="ARBA" id="ARBA00023180"/>
    </source>
</evidence>
<dbReference type="InterPro" id="IPR027417">
    <property type="entry name" value="P-loop_NTPase"/>
</dbReference>
<reference evidence="11" key="3">
    <citation type="submission" date="2025-09" db="UniProtKB">
        <authorList>
            <consortium name="Ensembl"/>
        </authorList>
    </citation>
    <scope>IDENTIFICATION</scope>
</reference>
<keyword evidence="8" id="KW-0472">Membrane</keyword>
<dbReference type="STRING" id="7918.ENSLOCP00000016035"/>
<dbReference type="AlphaFoldDB" id="W5N5X6"/>
<dbReference type="GO" id="GO:0000139">
    <property type="term" value="C:Golgi membrane"/>
    <property type="evidence" value="ECO:0007669"/>
    <property type="project" value="UniProtKB-SubCell"/>
</dbReference>
<reference evidence="11" key="2">
    <citation type="submission" date="2025-08" db="UniProtKB">
        <authorList>
            <consortium name="Ensembl"/>
        </authorList>
    </citation>
    <scope>IDENTIFICATION</scope>
</reference>
<dbReference type="Pfam" id="PF06990">
    <property type="entry name" value="Gal-3-0_sulfotr"/>
    <property type="match status" value="1"/>
</dbReference>
<dbReference type="GeneTree" id="ENSGT00950000182923"/>
<dbReference type="PANTHER" id="PTHR14647">
    <property type="entry name" value="GALACTOSE-3-O-SULFOTRANSFERASE"/>
    <property type="match status" value="1"/>
</dbReference>
<evidence type="ECO:0000256" key="1">
    <source>
        <dbReference type="ARBA" id="ARBA00004323"/>
    </source>
</evidence>
<keyword evidence="6" id="KW-1133">Transmembrane helix</keyword>
<comment type="similarity">
    <text evidence="2">Belongs to the galactose-3-O-sulfotransferase family.</text>
</comment>
<dbReference type="GO" id="GO:0001733">
    <property type="term" value="F:galactosylceramide sulfotransferase activity"/>
    <property type="evidence" value="ECO:0007669"/>
    <property type="project" value="InterPro"/>
</dbReference>
<organism evidence="11 12">
    <name type="scientific">Lepisosteus oculatus</name>
    <name type="common">Spotted gar</name>
    <dbReference type="NCBI Taxonomy" id="7918"/>
    <lineage>
        <taxon>Eukaryota</taxon>
        <taxon>Metazoa</taxon>
        <taxon>Chordata</taxon>
        <taxon>Craniata</taxon>
        <taxon>Vertebrata</taxon>
        <taxon>Euteleostomi</taxon>
        <taxon>Actinopterygii</taxon>
        <taxon>Neopterygii</taxon>
        <taxon>Holostei</taxon>
        <taxon>Semionotiformes</taxon>
        <taxon>Lepisosteidae</taxon>
        <taxon>Lepisosteus</taxon>
    </lineage>
</organism>
<evidence type="ECO:0000313" key="11">
    <source>
        <dbReference type="Ensembl" id="ENSLOCP00000016035.1"/>
    </source>
</evidence>
<evidence type="ECO:0000313" key="12">
    <source>
        <dbReference type="Proteomes" id="UP000018468"/>
    </source>
</evidence>
<dbReference type="GO" id="GO:0050694">
    <property type="term" value="F:galactose 3-O-sulfotransferase activity"/>
    <property type="evidence" value="ECO:0000318"/>
    <property type="project" value="GO_Central"/>
</dbReference>
<dbReference type="Bgee" id="ENSLOCG00000013014">
    <property type="expression patterns" value="Expressed in zone of skin and 2 other cell types or tissues"/>
</dbReference>
<evidence type="ECO:0000256" key="8">
    <source>
        <dbReference type="ARBA" id="ARBA00023136"/>
    </source>
</evidence>
<sequence length="431" mass="50187">FIELCVTQSQCQALSVRITFLYLFTVTPIFSTLQHLTDPCRAYLFHVCCPTRSQSALCEKPHTHVMFLKTHKTASSTVLNILCRFGEERGLRFALPLGYQFGYPLPFKAKMVKGNNESNRTQEFSIMGHHMRFNKSEVEKVMPPDTFYFSILRDPALLAESSYTYYKAVAPAFKQVQNLSEFIDDPWHHYDPRLRNNHYARNLLWFDFGLPHDANFTAELARAGEAEVRRSFQLVLLAEHFDQSMVLLQHALCWPLDAVVSFRLNARQQRAGSSAQPVLSEEQRQKLREWNALDWHLYRAFNQTFWAQVERFGRERMDREVGALRSRREELAQLCLQDNGEMIQARHIKDQAIQPFQSGLDPILGYNLSPGLDNATRDICLKMVRPELQYKDMLDAKQYGSRKQQYQRSSSTQPSPKHTKRIKETRSLGRR</sequence>
<keyword evidence="5" id="KW-0735">Signal-anchor</keyword>
<feature type="compositionally biased region" description="Basic and acidic residues" evidence="10">
    <location>
        <begin position="422"/>
        <end position="431"/>
    </location>
</feature>
<dbReference type="InParanoid" id="W5N5X6"/>
<evidence type="ECO:0000256" key="3">
    <source>
        <dbReference type="ARBA" id="ARBA00022679"/>
    </source>
</evidence>
<dbReference type="PANTHER" id="PTHR14647:SF57">
    <property type="entry name" value="GALACTOSE-3-O-SULFOTRANSFERASE 4"/>
    <property type="match status" value="1"/>
</dbReference>
<keyword evidence="3" id="KW-0808">Transferase</keyword>
<evidence type="ECO:0000256" key="2">
    <source>
        <dbReference type="ARBA" id="ARBA00008124"/>
    </source>
</evidence>
<dbReference type="Ensembl" id="ENSLOCT00000016065.1">
    <property type="protein sequence ID" value="ENSLOCP00000016035.1"/>
    <property type="gene ID" value="ENSLOCG00000013014.1"/>
</dbReference>
<protein>
    <submittedName>
        <fullName evidence="11">Galactose-3-O-sulfotransferase 4</fullName>
    </submittedName>
</protein>
<evidence type="ECO:0000256" key="10">
    <source>
        <dbReference type="SAM" id="MobiDB-lite"/>
    </source>
</evidence>
<comment type="subcellular location">
    <subcellularLocation>
        <location evidence="1">Golgi apparatus membrane</location>
        <topology evidence="1">Single-pass type II membrane protein</topology>
    </subcellularLocation>
</comment>
<dbReference type="eggNOG" id="ENOG502QTXT">
    <property type="taxonomic scope" value="Eukaryota"/>
</dbReference>
<keyword evidence="9" id="KW-0325">Glycoprotein</keyword>
<feature type="region of interest" description="Disordered" evidence="10">
    <location>
        <begin position="398"/>
        <end position="431"/>
    </location>
</feature>
<keyword evidence="12" id="KW-1185">Reference proteome</keyword>
<name>W5N5X6_LEPOC</name>
<proteinExistence type="inferred from homology"/>
<dbReference type="EMBL" id="AHAT01024691">
    <property type="status" value="NOT_ANNOTATED_CDS"/>
    <property type="molecule type" value="Genomic_DNA"/>
</dbReference>
<dbReference type="Proteomes" id="UP000018468">
    <property type="component" value="Linkage group LG2"/>
</dbReference>
<keyword evidence="7" id="KW-0333">Golgi apparatus</keyword>